<keyword evidence="7" id="KW-1185">Reference proteome</keyword>
<evidence type="ECO:0000313" key="7">
    <source>
        <dbReference type="Proteomes" id="UP000326198"/>
    </source>
</evidence>
<name>A0A5N7BI11_9EURO</name>
<evidence type="ECO:0000256" key="2">
    <source>
        <dbReference type="ARBA" id="ARBA00023002"/>
    </source>
</evidence>
<dbReference type="InterPro" id="IPR002401">
    <property type="entry name" value="Cyt_P450_E_grp-I"/>
</dbReference>
<protein>
    <submittedName>
        <fullName evidence="6">Cytochrome P450 monooxygenase</fullName>
    </submittedName>
</protein>
<dbReference type="PANTHER" id="PTHR24305:SF222">
    <property type="entry name" value="CYTOCHROME P450 MONOOXYGENASE STCS"/>
    <property type="match status" value="1"/>
</dbReference>
<evidence type="ECO:0000256" key="1">
    <source>
        <dbReference type="ARBA" id="ARBA00010617"/>
    </source>
</evidence>
<gene>
    <name evidence="6" type="ORF">BDV26DRAFT_289715</name>
</gene>
<reference evidence="6 7" key="1">
    <citation type="submission" date="2019-04" db="EMBL/GenBank/DDBJ databases">
        <title>Friends and foes A comparative genomics studyof 23 Aspergillus species from section Flavi.</title>
        <authorList>
            <consortium name="DOE Joint Genome Institute"/>
            <person name="Kjaerbolling I."/>
            <person name="Vesth T."/>
            <person name="Frisvad J.C."/>
            <person name="Nybo J.L."/>
            <person name="Theobald S."/>
            <person name="Kildgaard S."/>
            <person name="Isbrandt T."/>
            <person name="Kuo A."/>
            <person name="Sato A."/>
            <person name="Lyhne E.K."/>
            <person name="Kogle M.E."/>
            <person name="Wiebenga A."/>
            <person name="Kun R.S."/>
            <person name="Lubbers R.J."/>
            <person name="Makela M.R."/>
            <person name="Barry K."/>
            <person name="Chovatia M."/>
            <person name="Clum A."/>
            <person name="Daum C."/>
            <person name="Haridas S."/>
            <person name="He G."/>
            <person name="LaButti K."/>
            <person name="Lipzen A."/>
            <person name="Mondo S."/>
            <person name="Riley R."/>
            <person name="Salamov A."/>
            <person name="Simmons B.A."/>
            <person name="Magnuson J.K."/>
            <person name="Henrissat B."/>
            <person name="Mortensen U.H."/>
            <person name="Larsen T.O."/>
            <person name="Devries R.P."/>
            <person name="Grigoriev I.V."/>
            <person name="Machida M."/>
            <person name="Baker S.E."/>
            <person name="Andersen M.R."/>
        </authorList>
    </citation>
    <scope>NUCLEOTIDE SEQUENCE [LARGE SCALE GENOMIC DNA]</scope>
    <source>
        <strain evidence="6 7">IBT 29228</strain>
    </source>
</reference>
<accession>A0A5N7BI11</accession>
<evidence type="ECO:0000256" key="5">
    <source>
        <dbReference type="SAM" id="Phobius"/>
    </source>
</evidence>
<keyword evidence="4" id="KW-0408">Iron</keyword>
<evidence type="ECO:0000256" key="3">
    <source>
        <dbReference type="ARBA" id="ARBA00023033"/>
    </source>
</evidence>
<keyword evidence="5" id="KW-0472">Membrane</keyword>
<proteinExistence type="inferred from homology"/>
<dbReference type="AlphaFoldDB" id="A0A5N7BI11"/>
<keyword evidence="5" id="KW-1133">Transmembrane helix</keyword>
<dbReference type="Proteomes" id="UP000326198">
    <property type="component" value="Unassembled WGS sequence"/>
</dbReference>
<dbReference type="GO" id="GO:0005506">
    <property type="term" value="F:iron ion binding"/>
    <property type="evidence" value="ECO:0007669"/>
    <property type="project" value="InterPro"/>
</dbReference>
<dbReference type="PANTHER" id="PTHR24305">
    <property type="entry name" value="CYTOCHROME P450"/>
    <property type="match status" value="1"/>
</dbReference>
<dbReference type="PRINTS" id="PR00385">
    <property type="entry name" value="P450"/>
</dbReference>
<keyword evidence="2" id="KW-0560">Oxidoreductase</keyword>
<feature type="transmembrane region" description="Helical" evidence="5">
    <location>
        <begin position="6"/>
        <end position="25"/>
    </location>
</feature>
<evidence type="ECO:0000313" key="6">
    <source>
        <dbReference type="EMBL" id="KAE8381227.1"/>
    </source>
</evidence>
<dbReference type="EMBL" id="ML736173">
    <property type="protein sequence ID" value="KAE8381227.1"/>
    <property type="molecule type" value="Genomic_DNA"/>
</dbReference>
<keyword evidence="4" id="KW-0349">Heme</keyword>
<dbReference type="GO" id="GO:0004497">
    <property type="term" value="F:monooxygenase activity"/>
    <property type="evidence" value="ECO:0007669"/>
    <property type="project" value="UniProtKB-KW"/>
</dbReference>
<feature type="binding site" description="axial binding residue" evidence="4">
    <location>
        <position position="488"/>
    </location>
    <ligand>
        <name>heme</name>
        <dbReference type="ChEBI" id="CHEBI:30413"/>
    </ligand>
    <ligandPart>
        <name>Fe</name>
        <dbReference type="ChEBI" id="CHEBI:18248"/>
    </ligandPart>
</feature>
<keyword evidence="3 6" id="KW-0503">Monooxygenase</keyword>
<dbReference type="PRINTS" id="PR00463">
    <property type="entry name" value="EP450I"/>
</dbReference>
<evidence type="ECO:0000256" key="4">
    <source>
        <dbReference type="PIRSR" id="PIRSR602401-1"/>
    </source>
</evidence>
<dbReference type="Gene3D" id="1.10.630.10">
    <property type="entry name" value="Cytochrome P450"/>
    <property type="match status" value="1"/>
</dbReference>
<dbReference type="GO" id="GO:0016705">
    <property type="term" value="F:oxidoreductase activity, acting on paired donors, with incorporation or reduction of molecular oxygen"/>
    <property type="evidence" value="ECO:0007669"/>
    <property type="project" value="InterPro"/>
</dbReference>
<comment type="similarity">
    <text evidence="1">Belongs to the cytochrome P450 family.</text>
</comment>
<dbReference type="InterPro" id="IPR001128">
    <property type="entry name" value="Cyt_P450"/>
</dbReference>
<dbReference type="SUPFAM" id="SSF48264">
    <property type="entry name" value="Cytochrome P450"/>
    <property type="match status" value="1"/>
</dbReference>
<comment type="cofactor">
    <cofactor evidence="4">
        <name>heme</name>
        <dbReference type="ChEBI" id="CHEBI:30413"/>
    </cofactor>
</comment>
<dbReference type="InterPro" id="IPR050121">
    <property type="entry name" value="Cytochrome_P450_monoxygenase"/>
</dbReference>
<sequence>MDTQILLTPSVVVILLLVFIYYRIWYHRFKQYSFWPQPPVSLLWGHWNVMHKAIQACPAGASSDIAFGRIWETLGRPPAFILDLRPVGSVLCVVCNHEMAEQSAQPSKKFPYGLGKPPVMKTMSALIGRGSIITSNGLEWKNLRRRYTQAFALPHLIRLLPVILDKVGNFLQNIEEYAVSSEEFRLGDICNRVTYDIISKIMAPRYVAHRALRSPSLDAVLLGESSDNIADQLRQREIFRIYHQLVATYRNTEEESFLIDPRVKWRRRRMATQLDVLIQEAIKYRFSHSRSRVANHTIEGNLDGVILMSLVGVEELTQEILNSTCDQVKTFLFAGHDTTSTLLQWALYELSRTPRVLHSLRTELDEVLGHDTGTEVLYNCLTTQGASIFGKMPYLSAIIKETLRLHPPGATARMAVTGSGVFLQFPDGRTLCVDDFVVYNCLSIIHRDGDVYGESSNDFIPERWLCKKNTSALPASTWRPFERGPRSCLGQELANIEARVILACAARKYDFFKVGLGETMVDASGAPILHENGQYRAVEDVYNTRELTFKPIDGMRMTVQPALALDH</sequence>
<dbReference type="Pfam" id="PF00067">
    <property type="entry name" value="p450"/>
    <property type="match status" value="1"/>
</dbReference>
<keyword evidence="5" id="KW-0812">Transmembrane</keyword>
<dbReference type="InterPro" id="IPR036396">
    <property type="entry name" value="Cyt_P450_sf"/>
</dbReference>
<dbReference type="OrthoDB" id="10029320at2759"/>
<organism evidence="6 7">
    <name type="scientific">Aspergillus bertholletiae</name>
    <dbReference type="NCBI Taxonomy" id="1226010"/>
    <lineage>
        <taxon>Eukaryota</taxon>
        <taxon>Fungi</taxon>
        <taxon>Dikarya</taxon>
        <taxon>Ascomycota</taxon>
        <taxon>Pezizomycotina</taxon>
        <taxon>Eurotiomycetes</taxon>
        <taxon>Eurotiomycetidae</taxon>
        <taxon>Eurotiales</taxon>
        <taxon>Aspergillaceae</taxon>
        <taxon>Aspergillus</taxon>
        <taxon>Aspergillus subgen. Circumdati</taxon>
    </lineage>
</organism>
<keyword evidence="4" id="KW-0479">Metal-binding</keyword>
<dbReference type="GO" id="GO:0020037">
    <property type="term" value="F:heme binding"/>
    <property type="evidence" value="ECO:0007669"/>
    <property type="project" value="InterPro"/>
</dbReference>